<reference evidence="2 3" key="1">
    <citation type="journal article" date="2018" name="Mol. Biol. Evol.">
        <title>Broad Genomic Sampling Reveals a Smut Pathogenic Ancestry of the Fungal Clade Ustilaginomycotina.</title>
        <authorList>
            <person name="Kijpornyongpan T."/>
            <person name="Mondo S.J."/>
            <person name="Barry K."/>
            <person name="Sandor L."/>
            <person name="Lee J."/>
            <person name="Lipzen A."/>
            <person name="Pangilinan J."/>
            <person name="LaButti K."/>
            <person name="Hainaut M."/>
            <person name="Henrissat B."/>
            <person name="Grigoriev I.V."/>
            <person name="Spatafora J.W."/>
            <person name="Aime M.C."/>
        </authorList>
    </citation>
    <scope>NUCLEOTIDE SEQUENCE [LARGE SCALE GENOMIC DNA]</scope>
    <source>
        <strain evidence="2 3">MCA 3882</strain>
    </source>
</reference>
<dbReference type="Proteomes" id="UP000245771">
    <property type="component" value="Unassembled WGS sequence"/>
</dbReference>
<evidence type="ECO:0000313" key="3">
    <source>
        <dbReference type="Proteomes" id="UP000245771"/>
    </source>
</evidence>
<sequence>MFKFTSGLVAILAITSMVVADSGRTKGYRQVPTGAISHCGINTGQQCFTVETGLDNFAVLTDEPLDIACDPSGLCILPFDFDKRGKTSFFIGQCLNNNGEVTGSAINVTLGLRSVSAHSSAYASFVLRGNMKAKWAYDDVYTTSPVMPYAMAAGDPGNQGEVPHEESGEGYRVVKNGTIGGCGDDTTQQCYQVKPLSRIAVYTKFNDTVLDTICELNGLCVTPFDFETDGQKLEITVKCLDNKGYDQKADVRMDLGKGSVEGSSSSAYSFFVARGHGVSAKWQSDAGYTSNNHDPKPSSKRAEELFIRCPT</sequence>
<dbReference type="RefSeq" id="XP_025358269.1">
    <property type="nucleotide sequence ID" value="XM_025501635.1"/>
</dbReference>
<feature type="chain" id="PRO_5016404587" evidence="1">
    <location>
        <begin position="21"/>
        <end position="311"/>
    </location>
</feature>
<keyword evidence="1" id="KW-0732">Signal</keyword>
<keyword evidence="3" id="KW-1185">Reference proteome</keyword>
<dbReference type="GeneID" id="37023416"/>
<name>A0A316VJV7_9BASI</name>
<feature type="signal peptide" evidence="1">
    <location>
        <begin position="1"/>
        <end position="20"/>
    </location>
</feature>
<dbReference type="EMBL" id="KZ819602">
    <property type="protein sequence ID" value="PWN37967.1"/>
    <property type="molecule type" value="Genomic_DNA"/>
</dbReference>
<evidence type="ECO:0000313" key="2">
    <source>
        <dbReference type="EMBL" id="PWN37967.1"/>
    </source>
</evidence>
<accession>A0A316VJV7</accession>
<protein>
    <submittedName>
        <fullName evidence="2">Uncharacterized protein</fullName>
    </submittedName>
</protein>
<proteinExistence type="predicted"/>
<gene>
    <name evidence="2" type="ORF">FA14DRAFT_188013</name>
</gene>
<dbReference type="AlphaFoldDB" id="A0A316VJV7"/>
<dbReference type="InParanoid" id="A0A316VJV7"/>
<organism evidence="2 3">
    <name type="scientific">Meira miltonrushii</name>
    <dbReference type="NCBI Taxonomy" id="1280837"/>
    <lineage>
        <taxon>Eukaryota</taxon>
        <taxon>Fungi</taxon>
        <taxon>Dikarya</taxon>
        <taxon>Basidiomycota</taxon>
        <taxon>Ustilaginomycotina</taxon>
        <taxon>Exobasidiomycetes</taxon>
        <taxon>Exobasidiales</taxon>
        <taxon>Brachybasidiaceae</taxon>
        <taxon>Meira</taxon>
    </lineage>
</organism>
<evidence type="ECO:0000256" key="1">
    <source>
        <dbReference type="SAM" id="SignalP"/>
    </source>
</evidence>